<sequence>MDHKHKLIIAFSIMAILYFSMQTNKTFAAYENYDLYHSTHHDLTGNNKKDQLIIYKDVVEERIAIHIISDDFNTYILEGINIQVDDSITTLNVAFKDFNYDGIDDIILYTNKPDKVPIYIFGYNTNINQFDLLSNFYV</sequence>
<keyword evidence="2" id="KW-1185">Reference proteome</keyword>
<dbReference type="RefSeq" id="WP_008826359.1">
    <property type="nucleotide sequence ID" value="NZ_AFNU02000001.1"/>
</dbReference>
<evidence type="ECO:0000313" key="1">
    <source>
        <dbReference type="EMBL" id="ERJ13536.1"/>
    </source>
</evidence>
<name>U2EFZ4_9MOLU</name>
<gene>
    <name evidence="1" type="ORF">HLPCO_000197</name>
</gene>
<dbReference type="InParanoid" id="U2EFZ4"/>
<evidence type="ECO:0008006" key="3">
    <source>
        <dbReference type="Google" id="ProtNLM"/>
    </source>
</evidence>
<protein>
    <recommendedName>
        <fullName evidence="3">VCBS repeat-containing protein</fullName>
    </recommendedName>
</protein>
<evidence type="ECO:0000313" key="2">
    <source>
        <dbReference type="Proteomes" id="UP000005707"/>
    </source>
</evidence>
<reference evidence="1 2" key="1">
    <citation type="journal article" date="2011" name="J. Bacteriol.">
        <title>Genome sequence of Haloplasma contractile, an unusual contractile bacterium from a deep-sea anoxic brine lake.</title>
        <authorList>
            <person name="Antunes A."/>
            <person name="Alam I."/>
            <person name="El Dorry H."/>
            <person name="Siam R."/>
            <person name="Robertson A."/>
            <person name="Bajic V.B."/>
            <person name="Stingl U."/>
        </authorList>
    </citation>
    <scope>NUCLEOTIDE SEQUENCE [LARGE SCALE GENOMIC DNA]</scope>
    <source>
        <strain evidence="1 2">SSD-17B</strain>
    </source>
</reference>
<accession>U2EFZ4</accession>
<dbReference type="Proteomes" id="UP000005707">
    <property type="component" value="Unassembled WGS sequence"/>
</dbReference>
<reference evidence="1 2" key="2">
    <citation type="journal article" date="2013" name="PLoS ONE">
        <title>INDIGO - INtegrated Data Warehouse of MIcrobial GenOmes with Examples from the Red Sea Extremophiles.</title>
        <authorList>
            <person name="Alam I."/>
            <person name="Antunes A."/>
            <person name="Kamau A.A."/>
            <person name="Ba Alawi W."/>
            <person name="Kalkatawi M."/>
            <person name="Stingl U."/>
            <person name="Bajic V.B."/>
        </authorList>
    </citation>
    <scope>NUCLEOTIDE SEQUENCE [LARGE SCALE GENOMIC DNA]</scope>
    <source>
        <strain evidence="1 2">SSD-17B</strain>
    </source>
</reference>
<organism evidence="1 2">
    <name type="scientific">Haloplasma contractile SSD-17B</name>
    <dbReference type="NCBI Taxonomy" id="1033810"/>
    <lineage>
        <taxon>Bacteria</taxon>
        <taxon>Bacillati</taxon>
        <taxon>Mycoplasmatota</taxon>
        <taxon>Mollicutes</taxon>
        <taxon>Haloplasmatales</taxon>
        <taxon>Haloplasmataceae</taxon>
        <taxon>Haloplasma</taxon>
    </lineage>
</organism>
<proteinExistence type="predicted"/>
<comment type="caution">
    <text evidence="1">The sequence shown here is derived from an EMBL/GenBank/DDBJ whole genome shotgun (WGS) entry which is preliminary data.</text>
</comment>
<dbReference type="AlphaFoldDB" id="U2EFZ4"/>
<dbReference type="EMBL" id="AFNU02000001">
    <property type="protein sequence ID" value="ERJ13536.1"/>
    <property type="molecule type" value="Genomic_DNA"/>
</dbReference>